<keyword evidence="2" id="KW-1185">Reference proteome</keyword>
<dbReference type="InterPro" id="IPR011990">
    <property type="entry name" value="TPR-like_helical_dom_sf"/>
</dbReference>
<gene>
    <name evidence="1" type="ORF">GMARGA_LOCUS45437</name>
</gene>
<dbReference type="SMART" id="SM00671">
    <property type="entry name" value="SEL1"/>
    <property type="match status" value="1"/>
</dbReference>
<dbReference type="SUPFAM" id="SSF81901">
    <property type="entry name" value="HCP-like"/>
    <property type="match status" value="1"/>
</dbReference>
<sequence>GIGGTEDKNKAKELIRKFTTTQVADNDSHAQFIIGDLYFTGKLGVKIDKGKGEKYLKLAAENNYEDAINLCKKNNISFINQQNYFEKFRVALELHNSRNKNNRKNKSPTL</sequence>
<dbReference type="Proteomes" id="UP000789901">
    <property type="component" value="Unassembled WGS sequence"/>
</dbReference>
<dbReference type="Gene3D" id="1.25.40.10">
    <property type="entry name" value="Tetratricopeptide repeat domain"/>
    <property type="match status" value="1"/>
</dbReference>
<name>A0ABN7XQN2_GIGMA</name>
<feature type="non-terminal residue" evidence="1">
    <location>
        <position position="1"/>
    </location>
</feature>
<accession>A0ABN7XQN2</accession>
<organism evidence="1 2">
    <name type="scientific">Gigaspora margarita</name>
    <dbReference type="NCBI Taxonomy" id="4874"/>
    <lineage>
        <taxon>Eukaryota</taxon>
        <taxon>Fungi</taxon>
        <taxon>Fungi incertae sedis</taxon>
        <taxon>Mucoromycota</taxon>
        <taxon>Glomeromycotina</taxon>
        <taxon>Glomeromycetes</taxon>
        <taxon>Diversisporales</taxon>
        <taxon>Gigasporaceae</taxon>
        <taxon>Gigaspora</taxon>
    </lineage>
</organism>
<dbReference type="InterPro" id="IPR006597">
    <property type="entry name" value="Sel1-like"/>
</dbReference>
<evidence type="ECO:0000313" key="1">
    <source>
        <dbReference type="EMBL" id="CAG8856616.1"/>
    </source>
</evidence>
<proteinExistence type="predicted"/>
<evidence type="ECO:0000313" key="2">
    <source>
        <dbReference type="Proteomes" id="UP000789901"/>
    </source>
</evidence>
<protein>
    <submittedName>
        <fullName evidence="1">11288_t:CDS:1</fullName>
    </submittedName>
</protein>
<dbReference type="EMBL" id="CAJVQB010161882">
    <property type="protein sequence ID" value="CAG8856616.1"/>
    <property type="molecule type" value="Genomic_DNA"/>
</dbReference>
<comment type="caution">
    <text evidence="1">The sequence shown here is derived from an EMBL/GenBank/DDBJ whole genome shotgun (WGS) entry which is preliminary data.</text>
</comment>
<reference evidence="1 2" key="1">
    <citation type="submission" date="2021-06" db="EMBL/GenBank/DDBJ databases">
        <authorList>
            <person name="Kallberg Y."/>
            <person name="Tangrot J."/>
            <person name="Rosling A."/>
        </authorList>
    </citation>
    <scope>NUCLEOTIDE SEQUENCE [LARGE SCALE GENOMIC DNA]</scope>
    <source>
        <strain evidence="1 2">120-4 pot B 10/14</strain>
    </source>
</reference>